<feature type="compositionally biased region" description="Gly residues" evidence="1">
    <location>
        <begin position="917"/>
        <end position="937"/>
    </location>
</feature>
<keyword evidence="3" id="KW-1185">Reference proteome</keyword>
<accession>A0A835ZAH3</accession>
<feature type="region of interest" description="Disordered" evidence="1">
    <location>
        <begin position="743"/>
        <end position="766"/>
    </location>
</feature>
<evidence type="ECO:0000313" key="3">
    <source>
        <dbReference type="Proteomes" id="UP000664859"/>
    </source>
</evidence>
<proteinExistence type="predicted"/>
<comment type="caution">
    <text evidence="2">The sequence shown here is derived from an EMBL/GenBank/DDBJ whole genome shotgun (WGS) entry which is preliminary data.</text>
</comment>
<protein>
    <submittedName>
        <fullName evidence="2">Uncharacterized protein</fullName>
    </submittedName>
</protein>
<organism evidence="2 3">
    <name type="scientific">Tribonema minus</name>
    <dbReference type="NCBI Taxonomy" id="303371"/>
    <lineage>
        <taxon>Eukaryota</taxon>
        <taxon>Sar</taxon>
        <taxon>Stramenopiles</taxon>
        <taxon>Ochrophyta</taxon>
        <taxon>PX clade</taxon>
        <taxon>Xanthophyceae</taxon>
        <taxon>Tribonematales</taxon>
        <taxon>Tribonemataceae</taxon>
        <taxon>Tribonema</taxon>
    </lineage>
</organism>
<evidence type="ECO:0000313" key="2">
    <source>
        <dbReference type="EMBL" id="KAG5190191.1"/>
    </source>
</evidence>
<feature type="region of interest" description="Disordered" evidence="1">
    <location>
        <begin position="200"/>
        <end position="240"/>
    </location>
</feature>
<dbReference type="Proteomes" id="UP000664859">
    <property type="component" value="Unassembled WGS sequence"/>
</dbReference>
<dbReference type="AlphaFoldDB" id="A0A835ZAH3"/>
<reference evidence="2" key="1">
    <citation type="submission" date="2021-02" db="EMBL/GenBank/DDBJ databases">
        <title>First Annotated Genome of the Yellow-green Alga Tribonema minus.</title>
        <authorList>
            <person name="Mahan K.M."/>
        </authorList>
    </citation>
    <scope>NUCLEOTIDE SEQUENCE</scope>
    <source>
        <strain evidence="2">UTEX B ZZ1240</strain>
    </source>
</reference>
<evidence type="ECO:0000256" key="1">
    <source>
        <dbReference type="SAM" id="MobiDB-lite"/>
    </source>
</evidence>
<feature type="compositionally biased region" description="Low complexity" evidence="1">
    <location>
        <begin position="452"/>
        <end position="461"/>
    </location>
</feature>
<gene>
    <name evidence="2" type="ORF">JKP88DRAFT_252355</name>
</gene>
<dbReference type="EMBL" id="JAFCMP010000037">
    <property type="protein sequence ID" value="KAG5190191.1"/>
    <property type="molecule type" value="Genomic_DNA"/>
</dbReference>
<sequence length="984" mass="101044">MDRDQFVTALIAELQVQTSQNGNGSPPAANGTAAIARDLPSRDPATLLQSLNTYDFVKPTAAEARALTDALLSMCKLRDLQQQEQQAGSAFSARFRLTRTLVDNVLHLSTHRASPASSPDSAGGDGALASLEDNEHCTVLYAEFAAAVLVSVPRLLLRCGEGELERVFERYELHERSGRGAGSVLEAGDAMDAETDSYLRQATAPPPPAAAAHANGHASQPVSPSSGGGDANGCASDGEVYASEEDPDDFVYEQFAAAQSAAVAPAARTSALTGVVNGGGLEEGAGTPVLKGVAGLRACVFDVLSALSYSCLSGVSAPRWKLPLQQSEIRRPSRTLIKTGANVAAHPCALRAAQRMLHVRRRIASRQHQSRSRYAIPAPLRSARTGCLRSCTAPCAPPRPVLCRRQALNLSQELQTLAWDLRCGTGALLPIPAVLIGAAQQHRGGGVPTSRPAVAAAAAPHDAAHDGTARRLNGASSSQHRQRVSENGGAHDKLEDAIAAPQLHVEDEEPQLEAAGGVSAAQLRGLWPRQVFVLRDRVIQRPAAAVVEEGGGAACEGTLEPILDLLGEGTRPAGGALGGAEREEGLSQEACIAVLALSAICRSDAFQAPPVDARVSGGGYHARLVKRLNRVLPQLQSCLDEVIARAMRTGAAAGATDARAPTPRLQMLHKRASAPHQIHRPIRCALSHPLSPGVTALNHLCARAPLVRRAAAAADARLPAILNEQAAALLSIVACHRGLRAPQRSASGSGGSGGATFPPSPPLGAAPLPPGGIPRALLVACAALDPARYPAVAPGAAPLLLATAAQDAEVARYAARVPQFLGAVLGAAMAAAAAADARRRPPLGQGDAAAEVAAWAAAPDFKEHAQELERAARLLACARVALTAWSLRGDGGAPLFARLRSLEAALRKSGCCGGGGGADADDGSSGGGSDGGGGGDGAAEPTTAAGIVAEKEAGRRAAAAGALREARRWLKLLLAPAGASSKCD</sequence>
<name>A0A835ZAH3_9STRA</name>
<feature type="region of interest" description="Disordered" evidence="1">
    <location>
        <begin position="442"/>
        <end position="493"/>
    </location>
</feature>
<feature type="region of interest" description="Disordered" evidence="1">
    <location>
        <begin position="917"/>
        <end position="950"/>
    </location>
</feature>